<gene>
    <name evidence="1" type="ORF">E1809_20640</name>
</gene>
<dbReference type="Proteomes" id="UP000295511">
    <property type="component" value="Unassembled WGS sequence"/>
</dbReference>
<name>A0A4R5KBJ4_9MICC</name>
<keyword evidence="2" id="KW-1185">Reference proteome</keyword>
<dbReference type="RefSeq" id="WP_133206125.1">
    <property type="nucleotide sequence ID" value="NZ_SMRU01000029.1"/>
</dbReference>
<comment type="caution">
    <text evidence="1">The sequence shown here is derived from an EMBL/GenBank/DDBJ whole genome shotgun (WGS) entry which is preliminary data.</text>
</comment>
<evidence type="ECO:0000313" key="2">
    <source>
        <dbReference type="Proteomes" id="UP000295511"/>
    </source>
</evidence>
<sequence>MSTTITAEDAATSLGNHLAVNRHNKTIEENTVAWLEKHRITVPAPYTAAFLAHQLNDDIEDNTIHDDEAGIAFRAAQNVLPRIFGPVVNTGYWPERAADDEPPF</sequence>
<evidence type="ECO:0000313" key="1">
    <source>
        <dbReference type="EMBL" id="TDF91537.1"/>
    </source>
</evidence>
<organism evidence="1 2">
    <name type="scientific">Arthrobacter terricola</name>
    <dbReference type="NCBI Taxonomy" id="2547396"/>
    <lineage>
        <taxon>Bacteria</taxon>
        <taxon>Bacillati</taxon>
        <taxon>Actinomycetota</taxon>
        <taxon>Actinomycetes</taxon>
        <taxon>Micrococcales</taxon>
        <taxon>Micrococcaceae</taxon>
        <taxon>Arthrobacter</taxon>
    </lineage>
</organism>
<proteinExistence type="predicted"/>
<accession>A0A4R5KBJ4</accession>
<protein>
    <submittedName>
        <fullName evidence="1">Uncharacterized protein</fullName>
    </submittedName>
</protein>
<dbReference type="EMBL" id="SMRU01000029">
    <property type="protein sequence ID" value="TDF91537.1"/>
    <property type="molecule type" value="Genomic_DNA"/>
</dbReference>
<dbReference type="AlphaFoldDB" id="A0A4R5KBJ4"/>
<reference evidence="1 2" key="1">
    <citation type="submission" date="2019-03" db="EMBL/GenBank/DDBJ databases">
        <title>Whole genome sequence of Arthrobacter sp JH1-1.</title>
        <authorList>
            <person name="Trinh H.N."/>
        </authorList>
    </citation>
    <scope>NUCLEOTIDE SEQUENCE [LARGE SCALE GENOMIC DNA]</scope>
    <source>
        <strain evidence="1 2">JH1-1</strain>
    </source>
</reference>